<organism evidence="7 8">
    <name type="scientific">candidate division WWE3 bacterium GW2011_GWA2_44_16</name>
    <dbReference type="NCBI Taxonomy" id="1619110"/>
    <lineage>
        <taxon>Bacteria</taxon>
        <taxon>Katanobacteria</taxon>
    </lineage>
</organism>
<evidence type="ECO:0000256" key="4">
    <source>
        <dbReference type="ARBA" id="ARBA00022980"/>
    </source>
</evidence>
<keyword evidence="4 6" id="KW-0689">Ribosomal protein</keyword>
<protein>
    <recommendedName>
        <fullName evidence="6">Ribosomal protein</fullName>
    </recommendedName>
</protein>
<reference evidence="7 8" key="1">
    <citation type="journal article" date="2015" name="Nature">
        <title>rRNA introns, odd ribosomes, and small enigmatic genomes across a large radiation of phyla.</title>
        <authorList>
            <person name="Brown C.T."/>
            <person name="Hug L.A."/>
            <person name="Thomas B.C."/>
            <person name="Sharon I."/>
            <person name="Castelle C.J."/>
            <person name="Singh A."/>
            <person name="Wilkins M.J."/>
            <person name="Williams K.H."/>
            <person name="Banfield J.F."/>
        </authorList>
    </citation>
    <scope>NUCLEOTIDE SEQUENCE [LARGE SCALE GENOMIC DNA]</scope>
</reference>
<evidence type="ECO:0000256" key="5">
    <source>
        <dbReference type="ARBA" id="ARBA00023274"/>
    </source>
</evidence>
<dbReference type="CDD" id="cd00403">
    <property type="entry name" value="Ribosomal_L1"/>
    <property type="match status" value="1"/>
</dbReference>
<evidence type="ECO:0000256" key="2">
    <source>
        <dbReference type="ARBA" id="ARBA00022491"/>
    </source>
</evidence>
<dbReference type="Proteomes" id="UP000034128">
    <property type="component" value="Unassembled WGS sequence"/>
</dbReference>
<dbReference type="STRING" id="1619110.UW36_C0002G0006"/>
<keyword evidence="5 6" id="KW-0687">Ribonucleoprotein</keyword>
<proteinExistence type="inferred from homology"/>
<comment type="caution">
    <text evidence="7">The sequence shown here is derived from an EMBL/GenBank/DDBJ whole genome shotgun (WGS) entry which is preliminary data.</text>
</comment>
<dbReference type="Pfam" id="PF00687">
    <property type="entry name" value="Ribosomal_L1"/>
    <property type="match status" value="1"/>
</dbReference>
<evidence type="ECO:0000256" key="1">
    <source>
        <dbReference type="ARBA" id="ARBA00010531"/>
    </source>
</evidence>
<dbReference type="GO" id="GO:0003735">
    <property type="term" value="F:structural constituent of ribosome"/>
    <property type="evidence" value="ECO:0007669"/>
    <property type="project" value="InterPro"/>
</dbReference>
<dbReference type="PROSITE" id="PS01199">
    <property type="entry name" value="RIBOSOMAL_L1"/>
    <property type="match status" value="1"/>
</dbReference>
<sequence length="204" mass="22254">MTINEAITKVKESSREKFDASIEVHVNCVLDKEKQETVRLGVLLPHGTGKSKKIAVMASGKLAEADLELTEDDIKSIETGKMKPKVDFDVLVVEPRFMAKLAKVAKILGPAGLMPNPKNGTVTEDVKKAVAQFKKGRVDVRNEANGSVIHTVIGKRSFTDQALTENFQELISALRSGKAQKVGQDWIKSVYICSSMGPSFEVAL</sequence>
<dbReference type="Gene3D" id="3.40.50.790">
    <property type="match status" value="1"/>
</dbReference>
<dbReference type="InterPro" id="IPR016095">
    <property type="entry name" value="Ribosomal_uL1_3-a/b-sand"/>
</dbReference>
<dbReference type="EMBL" id="LCIA01000002">
    <property type="protein sequence ID" value="KKT45619.1"/>
    <property type="molecule type" value="Genomic_DNA"/>
</dbReference>
<evidence type="ECO:0000256" key="6">
    <source>
        <dbReference type="RuleBase" id="RU000659"/>
    </source>
</evidence>
<keyword evidence="3" id="KW-0810">Translation regulation</keyword>
<dbReference type="PIRSF" id="PIRSF002155">
    <property type="entry name" value="Ribosomal_L1"/>
    <property type="match status" value="1"/>
</dbReference>
<dbReference type="InterPro" id="IPR023674">
    <property type="entry name" value="Ribosomal_uL1-like"/>
</dbReference>
<dbReference type="Gene3D" id="3.30.190.20">
    <property type="match status" value="1"/>
</dbReference>
<dbReference type="InterPro" id="IPR023673">
    <property type="entry name" value="Ribosomal_uL1_CS"/>
</dbReference>
<dbReference type="GO" id="GO:0003723">
    <property type="term" value="F:RNA binding"/>
    <property type="evidence" value="ECO:0007669"/>
    <property type="project" value="InterPro"/>
</dbReference>
<dbReference type="AlphaFoldDB" id="A0A0G1KCX4"/>
<dbReference type="PANTHER" id="PTHR36427:SF3">
    <property type="entry name" value="LARGE RIBOSOMAL SUBUNIT PROTEIN UL1M"/>
    <property type="match status" value="1"/>
</dbReference>
<evidence type="ECO:0000313" key="7">
    <source>
        <dbReference type="EMBL" id="KKT45619.1"/>
    </source>
</evidence>
<evidence type="ECO:0000256" key="3">
    <source>
        <dbReference type="ARBA" id="ARBA00022845"/>
    </source>
</evidence>
<dbReference type="GO" id="GO:0015934">
    <property type="term" value="C:large ribosomal subunit"/>
    <property type="evidence" value="ECO:0007669"/>
    <property type="project" value="InterPro"/>
</dbReference>
<comment type="similarity">
    <text evidence="1 6">Belongs to the universal ribosomal protein uL1 family.</text>
</comment>
<dbReference type="InterPro" id="IPR002143">
    <property type="entry name" value="Ribosomal_uL1"/>
</dbReference>
<gene>
    <name evidence="7" type="ORF">UW36_C0002G0006</name>
</gene>
<dbReference type="PANTHER" id="PTHR36427">
    <property type="entry name" value="54S RIBOSOMAL PROTEIN L1, MITOCHONDRIAL"/>
    <property type="match status" value="1"/>
</dbReference>
<dbReference type="SUPFAM" id="SSF56808">
    <property type="entry name" value="Ribosomal protein L1"/>
    <property type="match status" value="1"/>
</dbReference>
<accession>A0A0G1KCX4</accession>
<dbReference type="GO" id="GO:0006417">
    <property type="term" value="P:regulation of translation"/>
    <property type="evidence" value="ECO:0007669"/>
    <property type="project" value="UniProtKB-KW"/>
</dbReference>
<name>A0A0G1KCX4_UNCKA</name>
<evidence type="ECO:0000313" key="8">
    <source>
        <dbReference type="Proteomes" id="UP000034128"/>
    </source>
</evidence>
<keyword evidence="2" id="KW-0678">Repressor</keyword>
<dbReference type="InterPro" id="IPR028364">
    <property type="entry name" value="Ribosomal_uL1/biogenesis"/>
</dbReference>
<dbReference type="PATRIC" id="fig|1619110.3.peg.87"/>
<dbReference type="GO" id="GO:0006412">
    <property type="term" value="P:translation"/>
    <property type="evidence" value="ECO:0007669"/>
    <property type="project" value="InterPro"/>
</dbReference>